<feature type="compositionally biased region" description="Basic and acidic residues" evidence="5">
    <location>
        <begin position="625"/>
        <end position="648"/>
    </location>
</feature>
<feature type="region of interest" description="Disordered" evidence="5">
    <location>
        <begin position="985"/>
        <end position="1063"/>
    </location>
</feature>
<dbReference type="SUPFAM" id="SSF50978">
    <property type="entry name" value="WD40 repeat-like"/>
    <property type="match status" value="1"/>
</dbReference>
<evidence type="ECO:0000256" key="3">
    <source>
        <dbReference type="PROSITE-ProRule" id="PRU00175"/>
    </source>
</evidence>
<name>A0A1E3J6B9_9TREE</name>
<dbReference type="PROSITE" id="PS50082">
    <property type="entry name" value="WD_REPEATS_2"/>
    <property type="match status" value="1"/>
</dbReference>
<dbReference type="InterPro" id="IPR001841">
    <property type="entry name" value="Znf_RING"/>
</dbReference>
<keyword evidence="3" id="KW-0479">Metal-binding</keyword>
<reference evidence="7 8" key="1">
    <citation type="submission" date="2016-06" db="EMBL/GenBank/DDBJ databases">
        <title>Evolution of pathogenesis and genome organization in the Tremellales.</title>
        <authorList>
            <person name="Cuomo C."/>
            <person name="Litvintseva A."/>
            <person name="Heitman J."/>
            <person name="Chen Y."/>
            <person name="Sun S."/>
            <person name="Springer D."/>
            <person name="Dromer F."/>
            <person name="Young S."/>
            <person name="Zeng Q."/>
            <person name="Chapman S."/>
            <person name="Gujja S."/>
            <person name="Saif S."/>
            <person name="Birren B."/>
        </authorList>
    </citation>
    <scope>NUCLEOTIDE SEQUENCE [LARGE SCALE GENOMIC DNA]</scope>
    <source>
        <strain evidence="7 8">CBS 7118</strain>
    </source>
</reference>
<dbReference type="GO" id="GO:0034198">
    <property type="term" value="P:cellular response to amino acid starvation"/>
    <property type="evidence" value="ECO:0007669"/>
    <property type="project" value="TreeGrafter"/>
</dbReference>
<evidence type="ECO:0000256" key="1">
    <source>
        <dbReference type="ARBA" id="ARBA00022574"/>
    </source>
</evidence>
<evidence type="ECO:0000313" key="8">
    <source>
        <dbReference type="Proteomes" id="UP000094819"/>
    </source>
</evidence>
<dbReference type="EMBL" id="AWGH01000011">
    <property type="protein sequence ID" value="ODN96413.1"/>
    <property type="molecule type" value="Genomic_DNA"/>
</dbReference>
<feature type="region of interest" description="Disordered" evidence="5">
    <location>
        <begin position="397"/>
        <end position="452"/>
    </location>
</feature>
<proteinExistence type="predicted"/>
<dbReference type="SMART" id="SM00320">
    <property type="entry name" value="WD40"/>
    <property type="match status" value="5"/>
</dbReference>
<feature type="compositionally biased region" description="Low complexity" evidence="5">
    <location>
        <begin position="8"/>
        <end position="34"/>
    </location>
</feature>
<keyword evidence="8" id="KW-1185">Reference proteome</keyword>
<comment type="caution">
    <text evidence="7">The sequence shown here is derived from an EMBL/GenBank/DDBJ whole genome shotgun (WGS) entry which is preliminary data.</text>
</comment>
<keyword evidence="2" id="KW-0677">Repeat</keyword>
<feature type="region of interest" description="Disordered" evidence="5">
    <location>
        <begin position="1349"/>
        <end position="1381"/>
    </location>
</feature>
<feature type="compositionally biased region" description="Polar residues" evidence="5">
    <location>
        <begin position="1013"/>
        <end position="1023"/>
    </location>
</feature>
<feature type="compositionally biased region" description="Low complexity" evidence="5">
    <location>
        <begin position="491"/>
        <end position="504"/>
    </location>
</feature>
<feature type="region of interest" description="Disordered" evidence="5">
    <location>
        <begin position="1"/>
        <end position="62"/>
    </location>
</feature>
<dbReference type="PROSITE" id="PS50089">
    <property type="entry name" value="ZF_RING_2"/>
    <property type="match status" value="1"/>
</dbReference>
<dbReference type="GO" id="GO:0035859">
    <property type="term" value="C:Seh1-associated complex"/>
    <property type="evidence" value="ECO:0007669"/>
    <property type="project" value="TreeGrafter"/>
</dbReference>
<evidence type="ECO:0000259" key="6">
    <source>
        <dbReference type="PROSITE" id="PS50089"/>
    </source>
</evidence>
<keyword evidence="1 4" id="KW-0853">WD repeat</keyword>
<feature type="domain" description="RING-type" evidence="6">
    <location>
        <begin position="1183"/>
        <end position="1243"/>
    </location>
</feature>
<protein>
    <submittedName>
        <fullName evidence="7">Vacuolar membrane protein</fullName>
    </submittedName>
</protein>
<dbReference type="PROSITE" id="PS00678">
    <property type="entry name" value="WD_REPEATS_1"/>
    <property type="match status" value="1"/>
</dbReference>
<organism evidence="7 8">
    <name type="scientific">Cryptococcus wingfieldii CBS 7118</name>
    <dbReference type="NCBI Taxonomy" id="1295528"/>
    <lineage>
        <taxon>Eukaryota</taxon>
        <taxon>Fungi</taxon>
        <taxon>Dikarya</taxon>
        <taxon>Basidiomycota</taxon>
        <taxon>Agaricomycotina</taxon>
        <taxon>Tremellomycetes</taxon>
        <taxon>Tremellales</taxon>
        <taxon>Cryptococcaceae</taxon>
        <taxon>Cryptococcus</taxon>
    </lineage>
</organism>
<feature type="repeat" description="WD" evidence="4">
    <location>
        <begin position="152"/>
        <end position="187"/>
    </location>
</feature>
<dbReference type="Gene3D" id="2.130.10.10">
    <property type="entry name" value="YVTN repeat-like/Quinoprotein amine dehydrogenase"/>
    <property type="match status" value="1"/>
</dbReference>
<dbReference type="RefSeq" id="XP_019031659.1">
    <property type="nucleotide sequence ID" value="XM_019176249.1"/>
</dbReference>
<dbReference type="GO" id="GO:0008270">
    <property type="term" value="F:zinc ion binding"/>
    <property type="evidence" value="ECO:0007669"/>
    <property type="project" value="UniProtKB-KW"/>
</dbReference>
<keyword evidence="3" id="KW-0862">Zinc</keyword>
<accession>A0A1E3J6B9</accession>
<dbReference type="InterPro" id="IPR015943">
    <property type="entry name" value="WD40/YVTN_repeat-like_dom_sf"/>
</dbReference>
<dbReference type="Proteomes" id="UP000094819">
    <property type="component" value="Unassembled WGS sequence"/>
</dbReference>
<sequence length="1397" mass="153307">MLSPAHVPLPGSPAASRRSSTSSAPYTSSPLASPHTPYRPRLDRFTTPATIKPEEDDSFKEGARISVNQPVGSISISPSSRDVCLASRKGLYILDLANLHNAPRFVPQGGTWQIADVQWSPHPATAHLILSTSSQKLLVWDLAAARPLLKSLDAHERAITDINWHALNPNRMATVSMDAGIRGWDLRCFDKPVMRLCDWGAAGTQVKWNRRHDHLVATAHGKIVHIWDDRKGSVPVTTIQAHDAKIYGIDWDRENRHKLLGGSSDPDLDYHSTLPAPSEPSHTIQTHYPVWRARHLPFGRGVLSLPQRGEKALEMFGVGDDAPVERFAGHENVVKDFVWRVRGGDSEGFDDREFQLVTWSKDRTLRIWPITQELEERVGWQHGAPITVLVSRRGAPDVTYTKEPSNSDTDAPKLPPPIVNPHPTQNQPSNLTRQKLAKPEIQPGMTRGGNKVRGMDQLEWLTKVVKNAPSPEQSLVSSRMPSRSRPPPGSRPGSRVRSRSASVGGRKEWKSLKDELVSVSKVYPRPKINFEKASLHIDLAHLKLTISLQGPWANGDRQAFIRIHWSFPENYPYGPEIPTFELERNPTMSPLTRQTLVMTIKEMRAHNKQCLIETTGYLLGLHERQGRRRGIDESDSESERGEPTKQSDDVVPEMMLRKTCGATFGPNGQLVCFFPKQVMLPRTRNFSRSPSITRDNPPPMLRAMSALSRLQNPHHRALVRYKPRHRRLEVVESMPPPSGSTMTIYDVGHLGHPSAKLATVYGMSVDANMGYALDAKRLDHAEIWATIRGILADPPPAYTILPQVVGKKDDPRRERMNWEQGMERKRKVLDTLLSILIQRRDIQLLALVSCIIHEYSKTMYIPPPVEAYVSHSPVLDYFTLRFPSHSSPVAATPAIQRASSSIVPLSPSNSSSFRTSGWSQILNPSGISLRGTLTPKDRASFSDLPFAKATLGTSYEDQNSPTGLAIPGMRVMESPRVARNDKPKLTAAISPSPPSVAPLHASGSDKALATSGEPRSQKVSFGSASPIGRGARAHSSAGYHVGDPGNTGIIGPSTPTRSDEVQNKEVKGCGVKVAFPKDDSPSQTLIYPAMMAVCEAWKLAYADFLLRHNLLGIRTTLLRYQFIPHNQHSAVQAASGEVGGIVSAPDEEARIESSLSSRVCVPCSSDPKRTCAICNGAPKKAVCSFCRVPIKGKCILKHGLLELISGLGISMGCTICAHKFHAKCFQHYFLSPITTPMTCPACSCSCLAHKGISTPLYAVKTLPKQSPSVTRGFARETLPSAGGYQAVRPRVVSGQNEPEPTEDARGRLTYASLVKLGAIKENLGLGSGSGDGGGSMINAGMSALGLHQDDDDEVGMERERTLRGEQRSNEQRGGDGLLSRARWGGDGLLHWKGATQS</sequence>
<gene>
    <name evidence="7" type="ORF">L198_04127</name>
</gene>
<dbReference type="PANTHER" id="PTHR46170:SF1">
    <property type="entry name" value="GATOR COMPLEX PROTEIN WDR59"/>
    <property type="match status" value="1"/>
</dbReference>
<dbReference type="GeneID" id="30193340"/>
<evidence type="ECO:0000256" key="5">
    <source>
        <dbReference type="SAM" id="MobiDB-lite"/>
    </source>
</evidence>
<dbReference type="PANTHER" id="PTHR46170">
    <property type="entry name" value="GATOR COMPLEX PROTEIN WDR59"/>
    <property type="match status" value="1"/>
</dbReference>
<feature type="region of interest" description="Disordered" evidence="5">
    <location>
        <begin position="625"/>
        <end position="650"/>
    </location>
</feature>
<dbReference type="OrthoDB" id="311712at2759"/>
<feature type="compositionally biased region" description="Polar residues" evidence="5">
    <location>
        <begin position="422"/>
        <end position="433"/>
    </location>
</feature>
<dbReference type="InterPro" id="IPR049567">
    <property type="entry name" value="WDR59-like"/>
</dbReference>
<evidence type="ECO:0000313" key="7">
    <source>
        <dbReference type="EMBL" id="ODN96413.1"/>
    </source>
</evidence>
<evidence type="ECO:0000256" key="2">
    <source>
        <dbReference type="ARBA" id="ARBA00022737"/>
    </source>
</evidence>
<feature type="region of interest" description="Disordered" evidence="5">
    <location>
        <begin position="469"/>
        <end position="507"/>
    </location>
</feature>
<keyword evidence="3" id="KW-0863">Zinc-finger</keyword>
<dbReference type="GO" id="GO:0035591">
    <property type="term" value="F:signaling adaptor activity"/>
    <property type="evidence" value="ECO:0007669"/>
    <property type="project" value="TreeGrafter"/>
</dbReference>
<dbReference type="InterPro" id="IPR001680">
    <property type="entry name" value="WD40_rpt"/>
</dbReference>
<dbReference type="GO" id="GO:0005774">
    <property type="term" value="C:vacuolar membrane"/>
    <property type="evidence" value="ECO:0007669"/>
    <property type="project" value="TreeGrafter"/>
</dbReference>
<feature type="compositionally biased region" description="Basic and acidic residues" evidence="5">
    <location>
        <begin position="1355"/>
        <end position="1373"/>
    </location>
</feature>
<dbReference type="GO" id="GO:1904263">
    <property type="term" value="P:positive regulation of TORC1 signaling"/>
    <property type="evidence" value="ECO:0007669"/>
    <property type="project" value="TreeGrafter"/>
</dbReference>
<evidence type="ECO:0000256" key="4">
    <source>
        <dbReference type="PROSITE-ProRule" id="PRU00221"/>
    </source>
</evidence>
<dbReference type="InterPro" id="IPR036322">
    <property type="entry name" value="WD40_repeat_dom_sf"/>
</dbReference>
<dbReference type="InterPro" id="IPR019775">
    <property type="entry name" value="WD40_repeat_CS"/>
</dbReference>